<dbReference type="GeneTree" id="ENSGT00940000162720"/>
<protein>
    <submittedName>
        <fullName evidence="3">Uncharacterized protein</fullName>
    </submittedName>
</protein>
<dbReference type="Proteomes" id="UP000694580">
    <property type="component" value="Unplaced"/>
</dbReference>
<organism evidence="3 4">
    <name type="scientific">Denticeps clupeoides</name>
    <name type="common">denticle herring</name>
    <dbReference type="NCBI Taxonomy" id="299321"/>
    <lineage>
        <taxon>Eukaryota</taxon>
        <taxon>Metazoa</taxon>
        <taxon>Chordata</taxon>
        <taxon>Craniata</taxon>
        <taxon>Vertebrata</taxon>
        <taxon>Euteleostomi</taxon>
        <taxon>Actinopterygii</taxon>
        <taxon>Neopterygii</taxon>
        <taxon>Teleostei</taxon>
        <taxon>Clupei</taxon>
        <taxon>Clupeiformes</taxon>
        <taxon>Denticipitoidei</taxon>
        <taxon>Denticipitidae</taxon>
        <taxon>Denticeps</taxon>
    </lineage>
</organism>
<dbReference type="Ensembl" id="ENSDCDT00010035981.1">
    <property type="protein sequence ID" value="ENSDCDP00010029190.1"/>
    <property type="gene ID" value="ENSDCDG00010018374.1"/>
</dbReference>
<sequence>TSAPGAAHGGVGRCKCAFWFAVAHDVLGFIILLSGVFANVFFHDFLMYVGAVVIFLSLIWWIFWYTGNIEAAPQELDDDVGFYRRNKGLSGVVRKVTNGIRSSLRRGGGSAQGPGVLAMGARSAISMRLTPSFLKRNPGALAAADPKHPGGRGQRDSLSPIPRTSHPPSASYPQRGYAGLLTSAPSGHRTR</sequence>
<name>A0AAY4C7N6_9TELE</name>
<evidence type="ECO:0000256" key="2">
    <source>
        <dbReference type="SAM" id="Phobius"/>
    </source>
</evidence>
<keyword evidence="2" id="KW-0812">Transmembrane</keyword>
<dbReference type="Pfam" id="PF15125">
    <property type="entry name" value="TMEM238"/>
    <property type="match status" value="1"/>
</dbReference>
<reference evidence="3" key="1">
    <citation type="submission" date="2025-08" db="UniProtKB">
        <authorList>
            <consortium name="Ensembl"/>
        </authorList>
    </citation>
    <scope>IDENTIFICATION</scope>
</reference>
<keyword evidence="2" id="KW-0472">Membrane</keyword>
<feature type="transmembrane region" description="Helical" evidence="2">
    <location>
        <begin position="45"/>
        <end position="64"/>
    </location>
</feature>
<dbReference type="InterPro" id="IPR029365">
    <property type="entry name" value="TMEM238"/>
</dbReference>
<feature type="region of interest" description="Disordered" evidence="1">
    <location>
        <begin position="140"/>
        <end position="191"/>
    </location>
</feature>
<keyword evidence="2" id="KW-1133">Transmembrane helix</keyword>
<dbReference type="PANTHER" id="PTHR28613">
    <property type="entry name" value="SI:CH211-232M10.4-RELATED"/>
    <property type="match status" value="1"/>
</dbReference>
<dbReference type="PANTHER" id="PTHR28613:SF9">
    <property type="entry name" value="TRANSMEMBRANE PROTEIN 238"/>
    <property type="match status" value="1"/>
</dbReference>
<keyword evidence="4" id="KW-1185">Reference proteome</keyword>
<reference evidence="3" key="2">
    <citation type="submission" date="2025-09" db="UniProtKB">
        <authorList>
            <consortium name="Ensembl"/>
        </authorList>
    </citation>
    <scope>IDENTIFICATION</scope>
</reference>
<evidence type="ECO:0000313" key="4">
    <source>
        <dbReference type="Proteomes" id="UP000694580"/>
    </source>
</evidence>
<evidence type="ECO:0000313" key="3">
    <source>
        <dbReference type="Ensembl" id="ENSDCDP00010029190.1"/>
    </source>
</evidence>
<dbReference type="AlphaFoldDB" id="A0AAY4C7N6"/>
<feature type="transmembrane region" description="Helical" evidence="2">
    <location>
        <begin position="17"/>
        <end position="38"/>
    </location>
</feature>
<evidence type="ECO:0000256" key="1">
    <source>
        <dbReference type="SAM" id="MobiDB-lite"/>
    </source>
</evidence>
<proteinExistence type="predicted"/>
<accession>A0AAY4C7N6</accession>